<dbReference type="Proteomes" id="UP001596122">
    <property type="component" value="Unassembled WGS sequence"/>
</dbReference>
<dbReference type="RefSeq" id="WP_377002424.1">
    <property type="nucleotide sequence ID" value="NZ_JBBEOG010000001.1"/>
</dbReference>
<keyword evidence="5" id="KW-1185">Reference proteome</keyword>
<organism evidence="4 5">
    <name type="scientific">Aquipuribacter nitratireducens</name>
    <dbReference type="NCBI Taxonomy" id="650104"/>
    <lineage>
        <taxon>Bacteria</taxon>
        <taxon>Bacillati</taxon>
        <taxon>Actinomycetota</taxon>
        <taxon>Actinomycetes</taxon>
        <taxon>Micrococcales</taxon>
        <taxon>Intrasporangiaceae</taxon>
        <taxon>Aquipuribacter</taxon>
    </lineage>
</organism>
<dbReference type="EMBL" id="JBHSLD010000006">
    <property type="protein sequence ID" value="MFC5380197.1"/>
    <property type="molecule type" value="Genomic_DNA"/>
</dbReference>
<evidence type="ECO:0000259" key="2">
    <source>
        <dbReference type="Pfam" id="PF00483"/>
    </source>
</evidence>
<dbReference type="InterPro" id="IPR051161">
    <property type="entry name" value="Mannose-6P_isomerase_type2"/>
</dbReference>
<proteinExistence type="predicted"/>
<evidence type="ECO:0000313" key="5">
    <source>
        <dbReference type="Proteomes" id="UP001596122"/>
    </source>
</evidence>
<keyword evidence="4" id="KW-0808">Transferase</keyword>
<dbReference type="InterPro" id="IPR054566">
    <property type="entry name" value="ManC/GMP-like_b-helix"/>
</dbReference>
<dbReference type="InterPro" id="IPR029044">
    <property type="entry name" value="Nucleotide-diphossugar_trans"/>
</dbReference>
<name>A0ABW0GLF9_9MICO</name>
<dbReference type="Pfam" id="PF00483">
    <property type="entry name" value="NTP_transferase"/>
    <property type="match status" value="1"/>
</dbReference>
<dbReference type="InterPro" id="IPR049577">
    <property type="entry name" value="GMPP_N"/>
</dbReference>
<dbReference type="CDD" id="cd02509">
    <property type="entry name" value="GDP-M1P_Guanylyltransferase"/>
    <property type="match status" value="1"/>
</dbReference>
<dbReference type="InterPro" id="IPR005835">
    <property type="entry name" value="NTP_transferase_dom"/>
</dbReference>
<dbReference type="Pfam" id="PF22640">
    <property type="entry name" value="ManC_GMP_beta-helix"/>
    <property type="match status" value="1"/>
</dbReference>
<dbReference type="SUPFAM" id="SSF53448">
    <property type="entry name" value="Nucleotide-diphospho-sugar transferases"/>
    <property type="match status" value="1"/>
</dbReference>
<dbReference type="Gene3D" id="3.90.550.10">
    <property type="entry name" value="Spore Coat Polysaccharide Biosynthesis Protein SpsA, Chain A"/>
    <property type="match status" value="1"/>
</dbReference>
<evidence type="ECO:0000313" key="4">
    <source>
        <dbReference type="EMBL" id="MFC5380197.1"/>
    </source>
</evidence>
<protein>
    <submittedName>
        <fullName evidence="4">Mannose-1-phosphate guanylyltransferase</fullName>
    </submittedName>
</protein>
<dbReference type="GO" id="GO:0016779">
    <property type="term" value="F:nucleotidyltransferase activity"/>
    <property type="evidence" value="ECO:0007669"/>
    <property type="project" value="UniProtKB-KW"/>
</dbReference>
<accession>A0ABW0GLF9</accession>
<dbReference type="PANTHER" id="PTHR46390">
    <property type="entry name" value="MANNOSE-1-PHOSPHATE GUANYLYLTRANSFERASE"/>
    <property type="match status" value="1"/>
</dbReference>
<evidence type="ECO:0000256" key="1">
    <source>
        <dbReference type="SAM" id="MobiDB-lite"/>
    </source>
</evidence>
<evidence type="ECO:0000259" key="3">
    <source>
        <dbReference type="Pfam" id="PF22640"/>
    </source>
</evidence>
<feature type="region of interest" description="Disordered" evidence="1">
    <location>
        <begin position="1"/>
        <end position="24"/>
    </location>
</feature>
<keyword evidence="4" id="KW-0548">Nucleotidyltransferase</keyword>
<sequence length="397" mass="40841">MSASSPDRSSPPHHAAGPAPGRLPGFHAVVPAGGAGTRLWPLSRAARPKFLLDLTGSGRTLVQATWDRLVPLAGESGVVVVTGTQHAVAVARQLPGLGEADLVVEPAPRNSAAAIGVVAAVLAARDPDAVLGSFAADHVIGDVDSFHAAVAEAVAAAREGWLVTIGMQPTGPSTGFGYVSPGEALAVPGAPSLHRVVRFVEKPDAATAERYVAEGWRWNAGMFVVRAAVLLDLLAEHAPELAEGLRRIGEAWDTPQRETVLDATWPGLPSLPIDTAVAEPAADAGRVAVVPGSFRWDDVGDWTSLGDLLGPAGDGAGVPLGDPGEGLRVLGDPGRVVCKDATGVVVPSGGRLVVLSGVDDVVVVDTLDAVLVTTRERAQEVKDVVDILKREGRTDLV</sequence>
<dbReference type="SUPFAM" id="SSF159283">
    <property type="entry name" value="Guanosine diphospho-D-mannose pyrophosphorylase/mannose-6-phosphate isomerase linker domain"/>
    <property type="match status" value="1"/>
</dbReference>
<gene>
    <name evidence="4" type="ORF">ACFPJ6_05295</name>
</gene>
<dbReference type="PANTHER" id="PTHR46390:SF1">
    <property type="entry name" value="MANNOSE-1-PHOSPHATE GUANYLYLTRANSFERASE"/>
    <property type="match status" value="1"/>
</dbReference>
<comment type="caution">
    <text evidence="4">The sequence shown here is derived from an EMBL/GenBank/DDBJ whole genome shotgun (WGS) entry which is preliminary data.</text>
</comment>
<feature type="domain" description="MannoseP isomerase/GMP-like beta-helix" evidence="3">
    <location>
        <begin position="334"/>
        <end position="387"/>
    </location>
</feature>
<reference evidence="5" key="1">
    <citation type="journal article" date="2019" name="Int. J. Syst. Evol. Microbiol.">
        <title>The Global Catalogue of Microorganisms (GCM) 10K type strain sequencing project: providing services to taxonomists for standard genome sequencing and annotation.</title>
        <authorList>
            <consortium name="The Broad Institute Genomics Platform"/>
            <consortium name="The Broad Institute Genome Sequencing Center for Infectious Disease"/>
            <person name="Wu L."/>
            <person name="Ma J."/>
        </authorList>
    </citation>
    <scope>NUCLEOTIDE SEQUENCE [LARGE SCALE GENOMIC DNA]</scope>
    <source>
        <strain evidence="5">CCUG 43114</strain>
    </source>
</reference>
<feature type="domain" description="Nucleotidyl transferase" evidence="2">
    <location>
        <begin position="28"/>
        <end position="306"/>
    </location>
</feature>